<keyword evidence="3" id="KW-0732">Signal</keyword>
<evidence type="ECO:0000256" key="2">
    <source>
        <dbReference type="SAM" id="Phobius"/>
    </source>
</evidence>
<dbReference type="NCBIfam" id="NF040603">
    <property type="entry name" value="choice_anch_P"/>
    <property type="match status" value="1"/>
</dbReference>
<keyword evidence="2" id="KW-1133">Transmembrane helix</keyword>
<keyword evidence="2" id="KW-0812">Transmembrane</keyword>
<dbReference type="RefSeq" id="WP_120700395.1">
    <property type="nucleotide sequence ID" value="NZ_RBDX01000042.1"/>
</dbReference>
<comment type="caution">
    <text evidence="4">The sequence shown here is derived from an EMBL/GenBank/DDBJ whole genome shotgun (WGS) entry which is preliminary data.</text>
</comment>
<keyword evidence="2" id="KW-0472">Membrane</keyword>
<dbReference type="InterPro" id="IPR048202">
    <property type="entry name" value="SCO1860-like"/>
</dbReference>
<keyword evidence="6" id="KW-1185">Reference proteome</keyword>
<evidence type="ECO:0000313" key="4">
    <source>
        <dbReference type="EMBL" id="RKN03899.1"/>
    </source>
</evidence>
<evidence type="ECO:0000256" key="3">
    <source>
        <dbReference type="SAM" id="SignalP"/>
    </source>
</evidence>
<dbReference type="OrthoDB" id="3853778at2"/>
<evidence type="ECO:0008006" key="8">
    <source>
        <dbReference type="Google" id="ProtNLM"/>
    </source>
</evidence>
<accession>A0A3A9VSZ0</accession>
<dbReference type="AlphaFoldDB" id="A0A3A9VSZ0"/>
<dbReference type="NCBIfam" id="NF041527">
    <property type="entry name" value="SCO1860_LAETG"/>
    <property type="match status" value="1"/>
</dbReference>
<dbReference type="EMBL" id="RBDX01000042">
    <property type="protein sequence ID" value="RKN03899.1"/>
    <property type="molecule type" value="Genomic_DNA"/>
</dbReference>
<feature type="signal peptide" evidence="3">
    <location>
        <begin position="1"/>
        <end position="22"/>
    </location>
</feature>
<dbReference type="Proteomes" id="UP000275024">
    <property type="component" value="Unassembled WGS sequence"/>
</dbReference>
<feature type="transmembrane region" description="Helical" evidence="2">
    <location>
        <begin position="274"/>
        <end position="293"/>
    </location>
</feature>
<proteinExistence type="predicted"/>
<dbReference type="EMBL" id="RBDY01000041">
    <property type="protein sequence ID" value="RKN14161.1"/>
    <property type="molecule type" value="Genomic_DNA"/>
</dbReference>
<feature type="compositionally biased region" description="Acidic residues" evidence="1">
    <location>
        <begin position="250"/>
        <end position="261"/>
    </location>
</feature>
<gene>
    <name evidence="5" type="ORF">D7318_30000</name>
    <name evidence="4" type="ORF">D7319_30085</name>
</gene>
<evidence type="ECO:0000313" key="5">
    <source>
        <dbReference type="EMBL" id="RKN14161.1"/>
    </source>
</evidence>
<feature type="region of interest" description="Disordered" evidence="1">
    <location>
        <begin position="238"/>
        <end position="268"/>
    </location>
</feature>
<name>A0A3A9VSZ0_9ACTN</name>
<dbReference type="NCBIfam" id="NF041528">
    <property type="entry name" value="strep_LAETG"/>
    <property type="match status" value="1"/>
</dbReference>
<organism evidence="4 7">
    <name type="scientific">Streptomyces radicis</name>
    <dbReference type="NCBI Taxonomy" id="1750517"/>
    <lineage>
        <taxon>Bacteria</taxon>
        <taxon>Bacillati</taxon>
        <taxon>Actinomycetota</taxon>
        <taxon>Actinomycetes</taxon>
        <taxon>Kitasatosporales</taxon>
        <taxon>Streptomycetaceae</taxon>
        <taxon>Streptomyces</taxon>
    </lineage>
</organism>
<evidence type="ECO:0000313" key="7">
    <source>
        <dbReference type="Proteomes" id="UP000275024"/>
    </source>
</evidence>
<protein>
    <recommendedName>
        <fullName evidence="8">LPXTG cell wall anchor domain-containing protein</fullName>
    </recommendedName>
</protein>
<sequence>MNHTARRAAATLLTTAALMAQAAVTAAHADESAPAAGGHGAASAAVLRAGLEVSLLDGTLGVPLNVTLNEVQAPGQATAARETLLTASLDGVDGGRPFEMLRADVADATATVDAEGSVAETSLAAAQVTVPGLPMRPLIELDAIAARAHCPLGGTPVAETDMPAAVTVFGQEVPLTVEGSVNVPVPGVGEVTLDLSRTETSEGAAAASALDLSIEVNPLNLDIAGVTGTLTLAEAGCETPAAPPRTQTVSEEETEEAEDAPEMAATGGGSATPYVIGGGVGLLAAGAATVLIAKRRRRTA</sequence>
<dbReference type="Proteomes" id="UP000268652">
    <property type="component" value="Unassembled WGS sequence"/>
</dbReference>
<feature type="chain" id="PRO_5039692288" description="LPXTG cell wall anchor domain-containing protein" evidence="3">
    <location>
        <begin position="23"/>
        <end position="300"/>
    </location>
</feature>
<evidence type="ECO:0000313" key="6">
    <source>
        <dbReference type="Proteomes" id="UP000268652"/>
    </source>
</evidence>
<reference evidence="6 7" key="1">
    <citation type="submission" date="2018-09" db="EMBL/GenBank/DDBJ databases">
        <title>Streptomyces sp. nov. DS1-2, an endophytic actinomycete isolated from roots of Dendrobium scabrilingue.</title>
        <authorList>
            <person name="Kuncharoen N."/>
            <person name="Kudo T."/>
            <person name="Ohkuma M."/>
            <person name="Yuki M."/>
            <person name="Tanasupawat S."/>
        </authorList>
    </citation>
    <scope>NUCLEOTIDE SEQUENCE [LARGE SCALE GENOMIC DNA]</scope>
    <source>
        <strain evidence="4 7">AZ1-7</strain>
        <strain evidence="5 6">DS1-2</strain>
    </source>
</reference>
<evidence type="ECO:0000256" key="1">
    <source>
        <dbReference type="SAM" id="MobiDB-lite"/>
    </source>
</evidence>